<dbReference type="PANTHER" id="PTHR30576:SF10">
    <property type="entry name" value="SLL5057 PROTEIN"/>
    <property type="match status" value="1"/>
</dbReference>
<dbReference type="Pfam" id="PF02397">
    <property type="entry name" value="Bac_transf"/>
    <property type="match status" value="1"/>
</dbReference>
<feature type="transmembrane region" description="Helical" evidence="7">
    <location>
        <begin position="295"/>
        <end position="316"/>
    </location>
</feature>
<evidence type="ECO:0000313" key="10">
    <source>
        <dbReference type="Proteomes" id="UP000713596"/>
    </source>
</evidence>
<organism evidence="9 10">
    <name type="scientific">Candidatus Allofournierella pullistercoris</name>
    <dbReference type="NCBI Taxonomy" id="2838597"/>
    <lineage>
        <taxon>Bacteria</taxon>
        <taxon>Bacillati</taxon>
        <taxon>Bacillota</taxon>
        <taxon>Clostridia</taxon>
        <taxon>Eubacteriales</taxon>
        <taxon>Oscillospiraceae</taxon>
        <taxon>Allofournierella</taxon>
    </lineage>
</organism>
<dbReference type="PANTHER" id="PTHR30576">
    <property type="entry name" value="COLANIC BIOSYNTHESIS UDP-GLUCOSE LIPID CARRIER TRANSFERASE"/>
    <property type="match status" value="1"/>
</dbReference>
<dbReference type="AlphaFoldDB" id="A0A948T1S0"/>
<evidence type="ECO:0000256" key="4">
    <source>
        <dbReference type="ARBA" id="ARBA00022692"/>
    </source>
</evidence>
<name>A0A948T1S0_9FIRM</name>
<dbReference type="EMBL" id="JAHLFP010000019">
    <property type="protein sequence ID" value="MBU3805800.1"/>
    <property type="molecule type" value="Genomic_DNA"/>
</dbReference>
<comment type="subcellular location">
    <subcellularLocation>
        <location evidence="1">Membrane</location>
        <topology evidence="1">Multi-pass membrane protein</topology>
    </subcellularLocation>
</comment>
<feature type="transmembrane region" description="Helical" evidence="7">
    <location>
        <begin position="9"/>
        <end position="35"/>
    </location>
</feature>
<reference evidence="9" key="1">
    <citation type="journal article" date="2021" name="PeerJ">
        <title>Extensive microbial diversity within the chicken gut microbiome revealed by metagenomics and culture.</title>
        <authorList>
            <person name="Gilroy R."/>
            <person name="Ravi A."/>
            <person name="Getino M."/>
            <person name="Pursley I."/>
            <person name="Horton D.L."/>
            <person name="Alikhan N.F."/>
            <person name="Baker D."/>
            <person name="Gharbi K."/>
            <person name="Hall N."/>
            <person name="Watson M."/>
            <person name="Adriaenssens E.M."/>
            <person name="Foster-Nyarko E."/>
            <person name="Jarju S."/>
            <person name="Secka A."/>
            <person name="Antonio M."/>
            <person name="Oren A."/>
            <person name="Chaudhuri R.R."/>
            <person name="La Ragione R."/>
            <person name="Hildebrand F."/>
            <person name="Pallen M.J."/>
        </authorList>
    </citation>
    <scope>NUCLEOTIDE SEQUENCE</scope>
    <source>
        <strain evidence="9">B5_2728</strain>
    </source>
</reference>
<dbReference type="NCBIfam" id="TIGR03025">
    <property type="entry name" value="EPS_sugtrans"/>
    <property type="match status" value="1"/>
</dbReference>
<keyword evidence="6 7" id="KW-0472">Membrane</keyword>
<dbReference type="InterPro" id="IPR017475">
    <property type="entry name" value="EPS_sugar_tfrase"/>
</dbReference>
<evidence type="ECO:0000256" key="7">
    <source>
        <dbReference type="SAM" id="Phobius"/>
    </source>
</evidence>
<keyword evidence="4 7" id="KW-0812">Transmembrane</keyword>
<protein>
    <submittedName>
        <fullName evidence="9">Sugar transferase</fullName>
    </submittedName>
</protein>
<keyword evidence="5 7" id="KW-1133">Transmembrane helix</keyword>
<comment type="similarity">
    <text evidence="2">Belongs to the bacterial sugar transferase family.</text>
</comment>
<accession>A0A948T1S0</accession>
<comment type="caution">
    <text evidence="9">The sequence shown here is derived from an EMBL/GenBank/DDBJ whole genome shotgun (WGS) entry which is preliminary data.</text>
</comment>
<proteinExistence type="inferred from homology"/>
<evidence type="ECO:0000256" key="2">
    <source>
        <dbReference type="ARBA" id="ARBA00006464"/>
    </source>
</evidence>
<evidence type="ECO:0000256" key="5">
    <source>
        <dbReference type="ARBA" id="ARBA00022989"/>
    </source>
</evidence>
<reference evidence="9" key="2">
    <citation type="submission" date="2021-04" db="EMBL/GenBank/DDBJ databases">
        <authorList>
            <person name="Gilroy R."/>
        </authorList>
    </citation>
    <scope>NUCLEOTIDE SEQUENCE</scope>
    <source>
        <strain evidence="9">B5_2728</strain>
    </source>
</reference>
<gene>
    <name evidence="9" type="ORF">H9882_02770</name>
</gene>
<evidence type="ECO:0000256" key="3">
    <source>
        <dbReference type="ARBA" id="ARBA00022679"/>
    </source>
</evidence>
<dbReference type="Pfam" id="PF13727">
    <property type="entry name" value="CoA_binding_3"/>
    <property type="match status" value="1"/>
</dbReference>
<dbReference type="Proteomes" id="UP000713596">
    <property type="component" value="Unassembled WGS sequence"/>
</dbReference>
<dbReference type="GO" id="GO:0016780">
    <property type="term" value="F:phosphotransferase activity, for other substituted phosphate groups"/>
    <property type="evidence" value="ECO:0007669"/>
    <property type="project" value="TreeGrafter"/>
</dbReference>
<dbReference type="InterPro" id="IPR003362">
    <property type="entry name" value="Bact_transf"/>
</dbReference>
<evidence type="ECO:0000256" key="1">
    <source>
        <dbReference type="ARBA" id="ARBA00004141"/>
    </source>
</evidence>
<evidence type="ECO:0000259" key="8">
    <source>
        <dbReference type="Pfam" id="PF02397"/>
    </source>
</evidence>
<feature type="transmembrane region" description="Helical" evidence="7">
    <location>
        <begin position="47"/>
        <end position="66"/>
    </location>
</feature>
<dbReference type="GO" id="GO:0016020">
    <property type="term" value="C:membrane"/>
    <property type="evidence" value="ECO:0007669"/>
    <property type="project" value="UniProtKB-SubCell"/>
</dbReference>
<keyword evidence="3 9" id="KW-0808">Transferase</keyword>
<evidence type="ECO:0000256" key="6">
    <source>
        <dbReference type="ARBA" id="ARBA00023136"/>
    </source>
</evidence>
<sequence>MSEREQYEYILLFLTDLLALGASFILSAFLIGHVMQWIPTGYLTEEYVYFYLSLGIGFMTSFLFFSQSGSITKRSLKGEFLRSAQDTAIMAATSALVLLLGKVHLAESRRFFICILVVNFLLQPLMHSLLKSYLRHVFPTQHASKLVGILAMRDRAEQLIQELQNDWSKQVCGVAVMENPPALKESDTIAGVPVKAHLHDFVEWVRRDALDEVYLDVPTLGDVSLAGYIIELESMGLDIHFSVPLLEKLYGDCEQFRWPMRTEASIEKRGETFLIGVSTTPHNVRDMFIKRIIDILGAVVGILISIPIIAIVSIPLKLDSPGPLFFKQRRVGRNGRYFYMYKLRSMCVDADKQKSQLVSENEMDGLMFKVKKDPRITKVGQFIRKTSIDELPQFFNVLKGDMSLVGTRPPIVEEYLRYESHHKRRLSMKPGMTGMWQISGRSDVQRFEDVVRLDTQYIDNWSIKLDLQILLATISVVFKGKGAR</sequence>
<feature type="domain" description="Bacterial sugar transferase" evidence="8">
    <location>
        <begin position="290"/>
        <end position="479"/>
    </location>
</feature>
<evidence type="ECO:0000313" key="9">
    <source>
        <dbReference type="EMBL" id="MBU3805800.1"/>
    </source>
</evidence>